<protein>
    <recommendedName>
        <fullName evidence="4">Transmembrane protein</fullName>
    </recommendedName>
</protein>
<proteinExistence type="predicted"/>
<sequence length="75" mass="7423">MVVVVVIEAVVAMVLVVLVTVVVVILIVVVVREVLGMVKAVECIVDCLGGGSSGCGSCDISGGSNCGNNAATGYL</sequence>
<gene>
    <name evidence="2" type="ORF">DPMN_057562</name>
</gene>
<accession>A0A9D4HC67</accession>
<comment type="caution">
    <text evidence="2">The sequence shown here is derived from an EMBL/GenBank/DDBJ whole genome shotgun (WGS) entry which is preliminary data.</text>
</comment>
<keyword evidence="1" id="KW-0812">Transmembrane</keyword>
<organism evidence="2 3">
    <name type="scientific">Dreissena polymorpha</name>
    <name type="common">Zebra mussel</name>
    <name type="synonym">Mytilus polymorpha</name>
    <dbReference type="NCBI Taxonomy" id="45954"/>
    <lineage>
        <taxon>Eukaryota</taxon>
        <taxon>Metazoa</taxon>
        <taxon>Spiralia</taxon>
        <taxon>Lophotrochozoa</taxon>
        <taxon>Mollusca</taxon>
        <taxon>Bivalvia</taxon>
        <taxon>Autobranchia</taxon>
        <taxon>Heteroconchia</taxon>
        <taxon>Euheterodonta</taxon>
        <taxon>Imparidentia</taxon>
        <taxon>Neoheterodontei</taxon>
        <taxon>Myida</taxon>
        <taxon>Dreissenoidea</taxon>
        <taxon>Dreissenidae</taxon>
        <taxon>Dreissena</taxon>
    </lineage>
</organism>
<dbReference type="AlphaFoldDB" id="A0A9D4HC67"/>
<evidence type="ECO:0000256" key="1">
    <source>
        <dbReference type="SAM" id="Phobius"/>
    </source>
</evidence>
<keyword evidence="1" id="KW-0472">Membrane</keyword>
<reference evidence="2" key="2">
    <citation type="submission" date="2020-11" db="EMBL/GenBank/DDBJ databases">
        <authorList>
            <person name="McCartney M.A."/>
            <person name="Auch B."/>
            <person name="Kono T."/>
            <person name="Mallez S."/>
            <person name="Becker A."/>
            <person name="Gohl D.M."/>
            <person name="Silverstein K.A.T."/>
            <person name="Koren S."/>
            <person name="Bechman K.B."/>
            <person name="Herman A."/>
            <person name="Abrahante J.E."/>
            <person name="Garbe J."/>
        </authorList>
    </citation>
    <scope>NUCLEOTIDE SEQUENCE</scope>
    <source>
        <strain evidence="2">Duluth1</strain>
        <tissue evidence="2">Whole animal</tissue>
    </source>
</reference>
<reference evidence="2" key="1">
    <citation type="journal article" date="2019" name="bioRxiv">
        <title>The Genome of the Zebra Mussel, Dreissena polymorpha: A Resource for Invasive Species Research.</title>
        <authorList>
            <person name="McCartney M.A."/>
            <person name="Auch B."/>
            <person name="Kono T."/>
            <person name="Mallez S."/>
            <person name="Zhang Y."/>
            <person name="Obille A."/>
            <person name="Becker A."/>
            <person name="Abrahante J.E."/>
            <person name="Garbe J."/>
            <person name="Badalamenti J.P."/>
            <person name="Herman A."/>
            <person name="Mangelson H."/>
            <person name="Liachko I."/>
            <person name="Sullivan S."/>
            <person name="Sone E.D."/>
            <person name="Koren S."/>
            <person name="Silverstein K.A.T."/>
            <person name="Beckman K.B."/>
            <person name="Gohl D.M."/>
        </authorList>
    </citation>
    <scope>NUCLEOTIDE SEQUENCE</scope>
    <source>
        <strain evidence="2">Duluth1</strain>
        <tissue evidence="2">Whole animal</tissue>
    </source>
</reference>
<name>A0A9D4HC67_DREPO</name>
<dbReference type="Proteomes" id="UP000828390">
    <property type="component" value="Unassembled WGS sequence"/>
</dbReference>
<keyword evidence="3" id="KW-1185">Reference proteome</keyword>
<feature type="transmembrane region" description="Helical" evidence="1">
    <location>
        <begin position="6"/>
        <end position="31"/>
    </location>
</feature>
<evidence type="ECO:0000313" key="2">
    <source>
        <dbReference type="EMBL" id="KAH3714860.1"/>
    </source>
</evidence>
<keyword evidence="1" id="KW-1133">Transmembrane helix</keyword>
<evidence type="ECO:0000313" key="3">
    <source>
        <dbReference type="Proteomes" id="UP000828390"/>
    </source>
</evidence>
<evidence type="ECO:0008006" key="4">
    <source>
        <dbReference type="Google" id="ProtNLM"/>
    </source>
</evidence>
<dbReference type="EMBL" id="JAIWYP010000013">
    <property type="protein sequence ID" value="KAH3714860.1"/>
    <property type="molecule type" value="Genomic_DNA"/>
</dbReference>